<dbReference type="AlphaFoldDB" id="A0A1U7J6T6"/>
<dbReference type="SUPFAM" id="SSF74653">
    <property type="entry name" value="TolA/TonB C-terminal domain"/>
    <property type="match status" value="1"/>
</dbReference>
<sequence length="116" mass="12137">MPVGIRPDPNGRDIPETAPQLLSTSAIAVRPLASICGFANLDALLAGSSTASVQMQIRVEPSGEISNVRLVQGTGNSAVDDLVGCVVRQRLRLQPASSAGVPQLTDAFILDARIQF</sequence>
<evidence type="ECO:0000313" key="1">
    <source>
        <dbReference type="EMBL" id="OKH48688.1"/>
    </source>
</evidence>
<dbReference type="Proteomes" id="UP000185557">
    <property type="component" value="Unassembled WGS sequence"/>
</dbReference>
<reference evidence="1 2" key="1">
    <citation type="submission" date="2016-11" db="EMBL/GenBank/DDBJ databases">
        <title>Draft Genome Sequences of Nine Cyanobacterial Strains from Diverse Habitats.</title>
        <authorList>
            <person name="Zhu T."/>
            <person name="Hou S."/>
            <person name="Lu X."/>
            <person name="Hess W.R."/>
        </authorList>
    </citation>
    <scope>NUCLEOTIDE SEQUENCE [LARGE SCALE GENOMIC DNA]</scope>
    <source>
        <strain evidence="1 2">NIES-30</strain>
    </source>
</reference>
<name>A0A1U7J6T6_9CYAN</name>
<gene>
    <name evidence="1" type="ORF">NIES30_09090</name>
</gene>
<dbReference type="Pfam" id="PF13103">
    <property type="entry name" value="TonB_2"/>
    <property type="match status" value="1"/>
</dbReference>
<evidence type="ECO:0008006" key="3">
    <source>
        <dbReference type="Google" id="ProtNLM"/>
    </source>
</evidence>
<accession>A0A1U7J6T6</accession>
<dbReference type="EMBL" id="MRCG01000005">
    <property type="protein sequence ID" value="OKH48688.1"/>
    <property type="molecule type" value="Genomic_DNA"/>
</dbReference>
<dbReference type="Gene3D" id="3.30.1150.10">
    <property type="match status" value="1"/>
</dbReference>
<proteinExistence type="predicted"/>
<evidence type="ECO:0000313" key="2">
    <source>
        <dbReference type="Proteomes" id="UP000185557"/>
    </source>
</evidence>
<keyword evidence="2" id="KW-1185">Reference proteome</keyword>
<comment type="caution">
    <text evidence="1">The sequence shown here is derived from an EMBL/GenBank/DDBJ whole genome shotgun (WGS) entry which is preliminary data.</text>
</comment>
<organism evidence="1 2">
    <name type="scientific">Phormidium tenue NIES-30</name>
    <dbReference type="NCBI Taxonomy" id="549789"/>
    <lineage>
        <taxon>Bacteria</taxon>
        <taxon>Bacillati</taxon>
        <taxon>Cyanobacteriota</taxon>
        <taxon>Cyanophyceae</taxon>
        <taxon>Oscillatoriophycideae</taxon>
        <taxon>Oscillatoriales</taxon>
        <taxon>Oscillatoriaceae</taxon>
        <taxon>Phormidium</taxon>
    </lineage>
</organism>
<protein>
    <recommendedName>
        <fullName evidence="3">TonB C-terminal domain-containing protein</fullName>
    </recommendedName>
</protein>